<evidence type="ECO:0000313" key="5">
    <source>
        <dbReference type="Proteomes" id="UP000314980"/>
    </source>
</evidence>
<feature type="transmembrane region" description="Helical" evidence="2">
    <location>
        <begin position="299"/>
        <end position="317"/>
    </location>
</feature>
<keyword evidence="2 6" id="KW-0812">Transmembrane</keyword>
<dbReference type="Ensembl" id="ENSLCAT00010029262.1">
    <property type="protein sequence ID" value="ENSLCAP00010028646.1"/>
    <property type="gene ID" value="ENSLCAG00010013430.1"/>
</dbReference>
<dbReference type="PANTHER" id="PTHR16502">
    <property type="entry name" value="KERATINOCYTE-ASSOCIATED TRANSMEMBRANE PROTEIN 2"/>
    <property type="match status" value="1"/>
</dbReference>
<dbReference type="InterPro" id="IPR037645">
    <property type="entry name" value="KCT2"/>
</dbReference>
<feature type="compositionally biased region" description="Polar residues" evidence="1">
    <location>
        <begin position="175"/>
        <end position="200"/>
    </location>
</feature>
<dbReference type="PANTHER" id="PTHR16502:SF0">
    <property type="entry name" value="KERATINOCYTE-ASSOCIATED TRANSMEMBRANE PROTEIN 2"/>
    <property type="match status" value="1"/>
</dbReference>
<dbReference type="Proteomes" id="UP000314980">
    <property type="component" value="Unassembled WGS sequence"/>
</dbReference>
<dbReference type="RefSeq" id="XP_018547777.1">
    <property type="nucleotide sequence ID" value="XM_018692261.2"/>
</dbReference>
<name>A0A4W6DUQ7_LATCA</name>
<keyword evidence="5" id="KW-1185">Reference proteome</keyword>
<dbReference type="CTD" id="108893851"/>
<dbReference type="GeneID" id="108893851"/>
<dbReference type="OrthoDB" id="5846619at2759"/>
<accession>A0A4W6DUQ7</accession>
<proteinExistence type="predicted"/>
<reference evidence="5" key="1">
    <citation type="submission" date="2015-09" db="EMBL/GenBank/DDBJ databases">
        <authorList>
            <person name="Sai Rama Sridatta P."/>
        </authorList>
    </citation>
    <scope>NUCLEOTIDE SEQUENCE [LARGE SCALE GENOMIC DNA]</scope>
</reference>
<dbReference type="Pfam" id="PF17818">
    <property type="entry name" value="KCT2"/>
    <property type="match status" value="1"/>
</dbReference>
<dbReference type="KEGG" id="lcf:108893851"/>
<reference evidence="6" key="2">
    <citation type="submission" date="2025-04" db="UniProtKB">
        <authorList>
            <consortium name="RefSeq"/>
        </authorList>
    </citation>
    <scope>IDENTIFICATION</scope>
    <source>
        <tissue evidence="6">Brain</tissue>
    </source>
</reference>
<protein>
    <submittedName>
        <fullName evidence="4">Chromosome 5 open reading frame 15</fullName>
    </submittedName>
    <submittedName>
        <fullName evidence="6">Keratinocyte-associated transmembrane protein 2 isoform X1</fullName>
    </submittedName>
</protein>
<evidence type="ECO:0000313" key="4">
    <source>
        <dbReference type="Ensembl" id="ENSLCAP00010028646.1"/>
    </source>
</evidence>
<organism evidence="4 5">
    <name type="scientific">Lates calcarifer</name>
    <name type="common">Barramundi</name>
    <name type="synonym">Holocentrus calcarifer</name>
    <dbReference type="NCBI Taxonomy" id="8187"/>
    <lineage>
        <taxon>Eukaryota</taxon>
        <taxon>Metazoa</taxon>
        <taxon>Chordata</taxon>
        <taxon>Craniata</taxon>
        <taxon>Vertebrata</taxon>
        <taxon>Euteleostomi</taxon>
        <taxon>Actinopterygii</taxon>
        <taxon>Neopterygii</taxon>
        <taxon>Teleostei</taxon>
        <taxon>Neoteleostei</taxon>
        <taxon>Acanthomorphata</taxon>
        <taxon>Carangaria</taxon>
        <taxon>Carangaria incertae sedis</taxon>
        <taxon>Centropomidae</taxon>
        <taxon>Lates</taxon>
    </lineage>
</organism>
<dbReference type="AlphaFoldDB" id="A0A4W6DUQ7"/>
<feature type="chain" id="PRO_5044613192" evidence="3">
    <location>
        <begin position="33"/>
        <end position="366"/>
    </location>
</feature>
<feature type="compositionally biased region" description="Acidic residues" evidence="1">
    <location>
        <begin position="216"/>
        <end position="261"/>
    </location>
</feature>
<reference evidence="4" key="3">
    <citation type="submission" date="2025-05" db="UniProtKB">
        <authorList>
            <consortium name="Ensembl"/>
        </authorList>
    </citation>
    <scope>IDENTIFICATION</scope>
</reference>
<evidence type="ECO:0000256" key="3">
    <source>
        <dbReference type="SAM" id="SignalP"/>
    </source>
</evidence>
<feature type="signal peptide" evidence="3">
    <location>
        <begin position="1"/>
        <end position="32"/>
    </location>
</feature>
<feature type="compositionally biased region" description="Polar residues" evidence="1">
    <location>
        <begin position="53"/>
        <end position="62"/>
    </location>
</feature>
<feature type="compositionally biased region" description="Polar residues" evidence="1">
    <location>
        <begin position="135"/>
        <end position="144"/>
    </location>
</feature>
<dbReference type="GeneTree" id="ENSGT00440000037499"/>
<evidence type="ECO:0000313" key="6">
    <source>
        <dbReference type="RefSeq" id="XP_018547777.1"/>
    </source>
</evidence>
<feature type="region of interest" description="Disordered" evidence="1">
    <location>
        <begin position="53"/>
        <end position="90"/>
    </location>
</feature>
<evidence type="ECO:0000256" key="2">
    <source>
        <dbReference type="SAM" id="Phobius"/>
    </source>
</evidence>
<feature type="region of interest" description="Disordered" evidence="1">
    <location>
        <begin position="116"/>
        <end position="276"/>
    </location>
</feature>
<dbReference type="Proteomes" id="UP000694890">
    <property type="component" value="Linkage group LG20"/>
</dbReference>
<sequence length="366" mass="40034">MATCRKMGRSRRNICAFSLVIFLQLLANGCLSLPVSTTAAVKENQEHITTQNFTSVKKSTIQPSPPEQSAAPVTDPKNPATPIGNDSTTAETVSFKDNTTAQGNGNAHDVTIFATSADQPKQEPVSTADGKTNGAIPSSVNTTVKPAVSEDIPASTPKAATTSVMEEPEPPVLDSNPSKAQNPSPVQDTEPQLPQTTDKGPTSDIVPLGGFSNEGRDDDDDDDIGIAVEEDDGEDDDDDDEGTYMEGDTDNNDNNDGEYDVGDNAKDQTMNRNQQSDRVEVTLYKGADNYSTEDEDSHFFFHLVILAFLVAIVYITYHNKRKIFLLAQSRRWKDSLCSRNNVEYHRLDQNVNEAMPSLKMTRDYIF</sequence>
<dbReference type="STRING" id="8187.ENSLCAP00010028646"/>
<keyword evidence="2" id="KW-1133">Transmembrane helix</keyword>
<keyword evidence="2" id="KW-0472">Membrane</keyword>
<evidence type="ECO:0000256" key="1">
    <source>
        <dbReference type="SAM" id="MobiDB-lite"/>
    </source>
</evidence>
<keyword evidence="3" id="KW-0732">Signal</keyword>
<gene>
    <name evidence="4" type="primary">C5orf15</name>
    <name evidence="6" type="synonym">lg20h5orf15</name>
</gene>
<dbReference type="InParanoid" id="A0A4W6DUQ7"/>